<name>A0A7G6YGS4_9MICO</name>
<sequence>MTGTGTPDAPVLVAGEALIDVIHSGDASREHPGGSPANVALGLARLGVPVAFLTALGRDGRGDAIAERLVRDGVDILPESWLLPATSSAEATLQPDGSAQYAFDIVWTLAETLELPAMRHIHVGSISAFLAPGADRIEHLVLTADDGVTVSVDPNIRADLVGDPHAARERFERLAARADLVKLSDEDAQFLYPERSEAGTGAALASGGAIVAVTRGAAGSLLVSGDTLVEVEPIHVDVADTVGAGDSYMAALLAWLLTGGLHRRPRTAEELAAAGAFAARAAAITVSRAGAEPPRSAELD</sequence>
<dbReference type="InterPro" id="IPR050306">
    <property type="entry name" value="PfkB_Carbo_kinase"/>
</dbReference>
<dbReference type="Proteomes" id="UP000515511">
    <property type="component" value="Chromosome"/>
</dbReference>
<keyword evidence="3" id="KW-0547">Nucleotide-binding</keyword>
<dbReference type="PANTHER" id="PTHR43085">
    <property type="entry name" value="HEXOKINASE FAMILY MEMBER"/>
    <property type="match status" value="1"/>
</dbReference>
<dbReference type="SUPFAM" id="SSF53613">
    <property type="entry name" value="Ribokinase-like"/>
    <property type="match status" value="1"/>
</dbReference>
<dbReference type="PROSITE" id="PS00583">
    <property type="entry name" value="PFKB_KINASES_1"/>
    <property type="match status" value="1"/>
</dbReference>
<dbReference type="InterPro" id="IPR029056">
    <property type="entry name" value="Ribokinase-like"/>
</dbReference>
<gene>
    <name evidence="7" type="ORF">F1C12_12140</name>
</gene>
<dbReference type="PROSITE" id="PS00584">
    <property type="entry name" value="PFKB_KINASES_2"/>
    <property type="match status" value="1"/>
</dbReference>
<dbReference type="Gene3D" id="3.40.1190.20">
    <property type="match status" value="1"/>
</dbReference>
<dbReference type="CDD" id="cd01167">
    <property type="entry name" value="bac_FRK"/>
    <property type="match status" value="1"/>
</dbReference>
<protein>
    <submittedName>
        <fullName evidence="7">Carbohydrate kinase</fullName>
    </submittedName>
</protein>
<dbReference type="PANTHER" id="PTHR43085:SF1">
    <property type="entry name" value="PSEUDOURIDINE KINASE-RELATED"/>
    <property type="match status" value="1"/>
</dbReference>
<evidence type="ECO:0000256" key="2">
    <source>
        <dbReference type="ARBA" id="ARBA00022679"/>
    </source>
</evidence>
<reference evidence="8" key="1">
    <citation type="submission" date="2019-09" db="EMBL/GenBank/DDBJ databases">
        <title>Antimicrobial potential of Antarctic Bacteria.</title>
        <authorList>
            <person name="Benaud N."/>
            <person name="Edwards R.J."/>
            <person name="Ferrari B.C."/>
        </authorList>
    </citation>
    <scope>NUCLEOTIDE SEQUENCE [LARGE SCALE GENOMIC DNA]</scope>
    <source>
        <strain evidence="8">INR9</strain>
    </source>
</reference>
<evidence type="ECO:0000256" key="5">
    <source>
        <dbReference type="ARBA" id="ARBA00022840"/>
    </source>
</evidence>
<keyword evidence="5" id="KW-0067">ATP-binding</keyword>
<keyword evidence="2" id="KW-0808">Transferase</keyword>
<comment type="similarity">
    <text evidence="1">Belongs to the carbohydrate kinase PfkB family.</text>
</comment>
<evidence type="ECO:0000256" key="3">
    <source>
        <dbReference type="ARBA" id="ARBA00022741"/>
    </source>
</evidence>
<evidence type="ECO:0000313" key="8">
    <source>
        <dbReference type="Proteomes" id="UP000515511"/>
    </source>
</evidence>
<evidence type="ECO:0000313" key="7">
    <source>
        <dbReference type="EMBL" id="QNE37689.1"/>
    </source>
</evidence>
<evidence type="ECO:0000259" key="6">
    <source>
        <dbReference type="Pfam" id="PF00294"/>
    </source>
</evidence>
<proteinExistence type="inferred from homology"/>
<evidence type="ECO:0000256" key="1">
    <source>
        <dbReference type="ARBA" id="ARBA00010688"/>
    </source>
</evidence>
<dbReference type="InterPro" id="IPR002173">
    <property type="entry name" value="Carboh/pur_kinase_PfkB_CS"/>
</dbReference>
<dbReference type="InterPro" id="IPR011611">
    <property type="entry name" value="PfkB_dom"/>
</dbReference>
<dbReference type="Pfam" id="PF00294">
    <property type="entry name" value="PfkB"/>
    <property type="match status" value="1"/>
</dbReference>
<dbReference type="KEGG" id="lse:F1C12_12140"/>
<feature type="domain" description="Carbohydrate kinase PfkB" evidence="6">
    <location>
        <begin position="25"/>
        <end position="294"/>
    </location>
</feature>
<organism evidence="7 8">
    <name type="scientific">Leifsonia shinshuensis</name>
    <dbReference type="NCBI Taxonomy" id="150026"/>
    <lineage>
        <taxon>Bacteria</taxon>
        <taxon>Bacillati</taxon>
        <taxon>Actinomycetota</taxon>
        <taxon>Actinomycetes</taxon>
        <taxon>Micrococcales</taxon>
        <taxon>Microbacteriaceae</taxon>
        <taxon>Leifsonia</taxon>
    </lineage>
</organism>
<evidence type="ECO:0000256" key="4">
    <source>
        <dbReference type="ARBA" id="ARBA00022777"/>
    </source>
</evidence>
<keyword evidence="4 7" id="KW-0418">Kinase</keyword>
<dbReference type="GO" id="GO:0016301">
    <property type="term" value="F:kinase activity"/>
    <property type="evidence" value="ECO:0007669"/>
    <property type="project" value="UniProtKB-KW"/>
</dbReference>
<accession>A0A7G6YGS4</accession>
<dbReference type="EMBL" id="CP043641">
    <property type="protein sequence ID" value="QNE37689.1"/>
    <property type="molecule type" value="Genomic_DNA"/>
</dbReference>
<dbReference type="AlphaFoldDB" id="A0A7G6YGS4"/>
<dbReference type="GO" id="GO:0005524">
    <property type="term" value="F:ATP binding"/>
    <property type="evidence" value="ECO:0007669"/>
    <property type="project" value="UniProtKB-KW"/>
</dbReference>